<keyword evidence="2" id="KW-0378">Hydrolase</keyword>
<feature type="active site" description="Proton acceptor" evidence="2">
    <location>
        <position position="393"/>
    </location>
</feature>
<feature type="compositionally biased region" description="Polar residues" evidence="3">
    <location>
        <begin position="339"/>
        <end position="348"/>
    </location>
</feature>
<gene>
    <name evidence="6" type="ORF">PQ457_18895</name>
</gene>
<feature type="region of interest" description="Disordered" evidence="3">
    <location>
        <begin position="607"/>
        <end position="628"/>
    </location>
</feature>
<feature type="compositionally biased region" description="Basic and acidic residues" evidence="3">
    <location>
        <begin position="349"/>
        <end position="364"/>
    </location>
</feature>
<dbReference type="PROSITE" id="PS51635">
    <property type="entry name" value="PNPLA"/>
    <property type="match status" value="1"/>
</dbReference>
<dbReference type="RefSeq" id="WP_273619373.1">
    <property type="nucleotide sequence ID" value="NZ_CP117418.1"/>
</dbReference>
<feature type="short sequence motif" description="DGA/G" evidence="2">
    <location>
        <begin position="393"/>
        <end position="395"/>
    </location>
</feature>
<evidence type="ECO:0000256" key="1">
    <source>
        <dbReference type="ARBA" id="ARBA00023098"/>
    </source>
</evidence>
<keyword evidence="2" id="KW-0442">Lipid degradation</keyword>
<keyword evidence="4" id="KW-0472">Membrane</keyword>
<organism evidence="6 7">
    <name type="scientific">Novosphingobium humi</name>
    <dbReference type="NCBI Taxonomy" id="2282397"/>
    <lineage>
        <taxon>Bacteria</taxon>
        <taxon>Pseudomonadati</taxon>
        <taxon>Pseudomonadota</taxon>
        <taxon>Alphaproteobacteria</taxon>
        <taxon>Sphingomonadales</taxon>
        <taxon>Sphingomonadaceae</taxon>
        <taxon>Novosphingobium</taxon>
    </lineage>
</organism>
<keyword evidence="4" id="KW-1133">Transmembrane helix</keyword>
<feature type="active site" description="Nucleophile" evidence="2">
    <location>
        <position position="38"/>
    </location>
</feature>
<evidence type="ECO:0000256" key="4">
    <source>
        <dbReference type="SAM" id="Phobius"/>
    </source>
</evidence>
<dbReference type="InterPro" id="IPR002641">
    <property type="entry name" value="PNPLA_dom"/>
</dbReference>
<evidence type="ECO:0000259" key="5">
    <source>
        <dbReference type="PROSITE" id="PS51635"/>
    </source>
</evidence>
<feature type="region of interest" description="Disordered" evidence="3">
    <location>
        <begin position="338"/>
        <end position="377"/>
    </location>
</feature>
<comment type="caution">
    <text evidence="2">Lacks conserved residue(s) required for the propagation of feature annotation.</text>
</comment>
<dbReference type="Pfam" id="PF01734">
    <property type="entry name" value="Patatin"/>
    <property type="match status" value="1"/>
</dbReference>
<reference evidence="6 7" key="1">
    <citation type="submission" date="2023-02" db="EMBL/GenBank/DDBJ databases">
        <title>Genome sequence of Novosphingobium humi KACC 19094.</title>
        <authorList>
            <person name="Kim S."/>
            <person name="Heo J."/>
            <person name="Kwon S.-W."/>
        </authorList>
    </citation>
    <scope>NUCLEOTIDE SEQUENCE [LARGE SCALE GENOMIC DNA]</scope>
    <source>
        <strain evidence="6 7">KACC 19094</strain>
        <plasmid evidence="6 7">unnamed1</plasmid>
    </source>
</reference>
<evidence type="ECO:0000256" key="3">
    <source>
        <dbReference type="SAM" id="MobiDB-lite"/>
    </source>
</evidence>
<feature type="transmembrane region" description="Helical" evidence="4">
    <location>
        <begin position="119"/>
        <end position="147"/>
    </location>
</feature>
<evidence type="ECO:0000256" key="2">
    <source>
        <dbReference type="PROSITE-ProRule" id="PRU01161"/>
    </source>
</evidence>
<protein>
    <submittedName>
        <fullName evidence="6">Patatin-like phospholipase family protein</fullName>
    </submittedName>
</protein>
<dbReference type="Gene3D" id="3.40.1090.10">
    <property type="entry name" value="Cytosolic phospholipase A2 catalytic domain"/>
    <property type="match status" value="2"/>
</dbReference>
<accession>A0ABY7U0M0</accession>
<dbReference type="InterPro" id="IPR016035">
    <property type="entry name" value="Acyl_Trfase/lysoPLipase"/>
</dbReference>
<keyword evidence="7" id="KW-1185">Reference proteome</keyword>
<dbReference type="Proteomes" id="UP001218231">
    <property type="component" value="Plasmid unnamed1"/>
</dbReference>
<sequence length="628" mass="67884">MKYCDLVMKGGITSGIVYPNAVLALARDYRFKNIGGTSAGAIAAAASAAAAYGDRCKAAKQALQRPADRVGFEGLEVVAKQLASEGFIYKLFQPARGAGSAYRLLVRLTGNASTVSKGAALIVAVVTIAPIEMVLLLAVLFGIAFLADGKHGLWAAALPAILCAYIGGIIAALLRVAHVVRGNLLGLCSGLHRKRWFGRGEPALTDWLHSVLQDLSGKPSAEPLTFCDLWNAPRYEDEPKTPKALALQMITTSVSHHEPRTLPFENGRFWFRHDQFAKLFPADIVAWLVERAGEPIACDGGQFYRLVDGGDLPVLVGMRMSLSFPLLISAVPLHEPANWDTSPATETSDAAKGDEGENPTERSILDSTDSLTSGGRRAAGRTITGFRVCWFSDGGISSNFPVHLFDAPLPVWPTFAINLVYPGPNDGPAPEIALPTSNNAGWQRTYQSIAKPVAAAEIASFLFGIIGTMQNWRDLLLARAPGQRDRIVPVPLASDEGGMNLNMPQKILTSISEKGTKAGGAFAAFPFDNHYWIRWRNLASALQRYTIRIADNADSKPPIADYANAYRTARTGKPSPPSYQFRSTDRQEAAKALLKCLEERGKDWEDLGPDFTVGAPRPLPQMQISPTF</sequence>
<feature type="domain" description="PNPLA" evidence="5">
    <location>
        <begin position="6"/>
        <end position="406"/>
    </location>
</feature>
<keyword evidence="6" id="KW-0614">Plasmid</keyword>
<geneLocation type="plasmid" evidence="6 7">
    <name>unnamed1</name>
</geneLocation>
<evidence type="ECO:0000313" key="6">
    <source>
        <dbReference type="EMBL" id="WCT79082.1"/>
    </source>
</evidence>
<feature type="transmembrane region" description="Helical" evidence="4">
    <location>
        <begin position="153"/>
        <end position="174"/>
    </location>
</feature>
<evidence type="ECO:0000313" key="7">
    <source>
        <dbReference type="Proteomes" id="UP001218231"/>
    </source>
</evidence>
<name>A0ABY7U0M0_9SPHN</name>
<dbReference type="EMBL" id="CP117418">
    <property type="protein sequence ID" value="WCT79082.1"/>
    <property type="molecule type" value="Genomic_DNA"/>
</dbReference>
<keyword evidence="1 2" id="KW-0443">Lipid metabolism</keyword>
<dbReference type="SUPFAM" id="SSF52151">
    <property type="entry name" value="FabD/lysophospholipase-like"/>
    <property type="match status" value="1"/>
</dbReference>
<proteinExistence type="predicted"/>
<keyword evidence="4" id="KW-0812">Transmembrane</keyword>
<feature type="short sequence motif" description="GXSXG" evidence="2">
    <location>
        <begin position="36"/>
        <end position="40"/>
    </location>
</feature>